<evidence type="ECO:0000256" key="3">
    <source>
        <dbReference type="ARBA" id="ARBA00022452"/>
    </source>
</evidence>
<dbReference type="InterPro" id="IPR023996">
    <property type="entry name" value="TonB-dep_OMP_SusC/RagA"/>
</dbReference>
<dbReference type="NCBIfam" id="TIGR04056">
    <property type="entry name" value="OMP_RagA_SusC"/>
    <property type="match status" value="1"/>
</dbReference>
<name>A0A4R0N2I6_9SPHI</name>
<protein>
    <submittedName>
        <fullName evidence="9">SusC/RagA family TonB-linked outer membrane protein</fullName>
    </submittedName>
</protein>
<dbReference type="GO" id="GO:0009279">
    <property type="term" value="C:cell outer membrane"/>
    <property type="evidence" value="ECO:0007669"/>
    <property type="project" value="UniProtKB-SubCell"/>
</dbReference>
<dbReference type="SUPFAM" id="SSF56935">
    <property type="entry name" value="Porins"/>
    <property type="match status" value="1"/>
</dbReference>
<dbReference type="PROSITE" id="PS52016">
    <property type="entry name" value="TONB_DEPENDENT_REC_3"/>
    <property type="match status" value="1"/>
</dbReference>
<dbReference type="RefSeq" id="WP_131551912.1">
    <property type="nucleotide sequence ID" value="NZ_SJSK01000001.1"/>
</dbReference>
<reference evidence="9 10" key="1">
    <citation type="submission" date="2019-02" db="EMBL/GenBank/DDBJ databases">
        <title>Pedobacter sp. RP-1-13 sp. nov., isolated from Arctic soil.</title>
        <authorList>
            <person name="Dahal R.H."/>
        </authorList>
    </citation>
    <scope>NUCLEOTIDE SEQUENCE [LARGE SCALE GENOMIC DNA]</scope>
    <source>
        <strain evidence="9 10">RP-1-13</strain>
    </source>
</reference>
<dbReference type="Proteomes" id="UP000292884">
    <property type="component" value="Unassembled WGS sequence"/>
</dbReference>
<proteinExistence type="inferred from homology"/>
<dbReference type="InterPro" id="IPR036942">
    <property type="entry name" value="Beta-barrel_TonB_sf"/>
</dbReference>
<dbReference type="InterPro" id="IPR008969">
    <property type="entry name" value="CarboxyPept-like_regulatory"/>
</dbReference>
<evidence type="ECO:0000256" key="4">
    <source>
        <dbReference type="ARBA" id="ARBA00022692"/>
    </source>
</evidence>
<evidence type="ECO:0000256" key="1">
    <source>
        <dbReference type="ARBA" id="ARBA00004571"/>
    </source>
</evidence>
<dbReference type="Gene3D" id="2.60.40.1120">
    <property type="entry name" value="Carboxypeptidase-like, regulatory domain"/>
    <property type="match status" value="1"/>
</dbReference>
<dbReference type="InterPro" id="IPR039426">
    <property type="entry name" value="TonB-dep_rcpt-like"/>
</dbReference>
<evidence type="ECO:0000259" key="8">
    <source>
        <dbReference type="Pfam" id="PF07715"/>
    </source>
</evidence>
<keyword evidence="3 7" id="KW-1134">Transmembrane beta strand</keyword>
<keyword evidence="10" id="KW-1185">Reference proteome</keyword>
<evidence type="ECO:0000256" key="5">
    <source>
        <dbReference type="ARBA" id="ARBA00023136"/>
    </source>
</evidence>
<comment type="caution">
    <text evidence="9">The sequence shown here is derived from an EMBL/GenBank/DDBJ whole genome shotgun (WGS) entry which is preliminary data.</text>
</comment>
<dbReference type="InterPro" id="IPR037066">
    <property type="entry name" value="Plug_dom_sf"/>
</dbReference>
<comment type="subcellular location">
    <subcellularLocation>
        <location evidence="1 7">Cell outer membrane</location>
        <topology evidence="1 7">Multi-pass membrane protein</topology>
    </subcellularLocation>
</comment>
<keyword evidence="5 7" id="KW-0472">Membrane</keyword>
<dbReference type="InterPro" id="IPR012910">
    <property type="entry name" value="Plug_dom"/>
</dbReference>
<sequence length="1046" mass="115143">MNLKFKLSLSRLFGIIAILLIPWQVFAQTKITGTVKDSKGLPIPGVSVAQKTTKNGSSTDENGKFTLTLKADAPLTLTLTMVGFTTKEIAIDGKTTLNIELLEDTKSLNEVVLIGYQNIQRKKTAGAISSVKGKDFENTPYSTFDSMLQGRVAGLTVLSTSGEPGGNNIVNIRGATSVVLGQSSSPLYVIDGIIYDVNDIGSAYGSNPLQAINPNDIESVDVLKDASAAAVYGARASNGVILVKTKRAAIGAPPQIRVATYFGIANKPALKPIQTGTAERRLKMDLLYAGNGSYTQLGNLNMMLTDSLNSAFNNNTDWQGLFLQTGLITNVDASIAAATEKYSYRFSFNRFSEEGVMKGYDFSRITPSLFVQVNPTKSLQVQTNLFVGLTKSRHGQGDQTKYPFTTWGFPSSFWKIGTTEEELYSGRYDELRDDDRTTSLNGNTSAQYTLIPGLNLKSTISYNINNNTRGYFKPNILSNSGQNEAEGWVNQGNRWELENTLNYAKSLESGHNFNAVVLYGMEKNVSNNTYSRSVGNSDAVKTVNGIASGANLYTYNTVQQRSRLSWMGSFVYDYKGKYLMQAVYRTDASSRYSANNRWGAFPSISAGWNASEEKFFAPLKKVVSYLKLRASYGVTGNDPGAYYAQYQTLITDASYPLSALANGQGGSQTTYNGTQVLYPNYNGAASAPSISWERAPQFNAGVDLGFLNDRISMSTEYYVRDSKSKVFNVAVPLTTGFSEISNNYVDLRNTGVELSINTRNLGPKSKVQWNTNFNIAYNKNYVTKLPNGGRDFTFGPPWMQQTLSVSEPLFTYKVWEVRGIYSRDSDVPIDPLTGKRITQFGGSQFGAGDPARVDQNGDYNIDYNDNISYGNPNPDWTGGMNNSFSYKGFTIDILTTFISGRKLRNGYLSDKLQDAGTSDPYTLWGPRSGPASNFNVADFWSKPGDVAKYPGLITNTVDKWHIGQSMYVEDASFLRIKNIRLGYTLPEKVSKKMGIRLIRFYGLLDNVKVWSRSTVPDPEAVGVDGYSSGNDYPIPRKYTFGLDLTF</sequence>
<accession>A0A4R0N2I6</accession>
<dbReference type="Gene3D" id="2.40.170.20">
    <property type="entry name" value="TonB-dependent receptor, beta-barrel domain"/>
    <property type="match status" value="1"/>
</dbReference>
<comment type="similarity">
    <text evidence="7">Belongs to the TonB-dependent receptor family.</text>
</comment>
<evidence type="ECO:0000256" key="2">
    <source>
        <dbReference type="ARBA" id="ARBA00022448"/>
    </source>
</evidence>
<keyword evidence="4 7" id="KW-0812">Transmembrane</keyword>
<dbReference type="EMBL" id="SJSK01000001">
    <property type="protein sequence ID" value="TCC94049.1"/>
    <property type="molecule type" value="Genomic_DNA"/>
</dbReference>
<evidence type="ECO:0000256" key="6">
    <source>
        <dbReference type="ARBA" id="ARBA00023237"/>
    </source>
</evidence>
<dbReference type="OrthoDB" id="9768177at2"/>
<feature type="domain" description="TonB-dependent receptor plug" evidence="8">
    <location>
        <begin position="122"/>
        <end position="240"/>
    </location>
</feature>
<keyword evidence="2 7" id="KW-0813">Transport</keyword>
<dbReference type="SUPFAM" id="SSF49464">
    <property type="entry name" value="Carboxypeptidase regulatory domain-like"/>
    <property type="match status" value="1"/>
</dbReference>
<dbReference type="Gene3D" id="2.170.130.10">
    <property type="entry name" value="TonB-dependent receptor, plug domain"/>
    <property type="match status" value="1"/>
</dbReference>
<evidence type="ECO:0000313" key="10">
    <source>
        <dbReference type="Proteomes" id="UP000292884"/>
    </source>
</evidence>
<evidence type="ECO:0000256" key="7">
    <source>
        <dbReference type="PROSITE-ProRule" id="PRU01360"/>
    </source>
</evidence>
<dbReference type="Pfam" id="PF13715">
    <property type="entry name" value="CarbopepD_reg_2"/>
    <property type="match status" value="1"/>
</dbReference>
<dbReference type="AlphaFoldDB" id="A0A4R0N2I6"/>
<keyword evidence="6 7" id="KW-0998">Cell outer membrane</keyword>
<dbReference type="NCBIfam" id="TIGR04057">
    <property type="entry name" value="SusC_RagA_signa"/>
    <property type="match status" value="1"/>
</dbReference>
<gene>
    <name evidence="9" type="ORF">EZ428_04545</name>
</gene>
<dbReference type="Pfam" id="PF07715">
    <property type="entry name" value="Plug"/>
    <property type="match status" value="1"/>
</dbReference>
<organism evidence="9 10">
    <name type="scientific">Pedobacter frigiditerrae</name>
    <dbReference type="NCBI Taxonomy" id="2530452"/>
    <lineage>
        <taxon>Bacteria</taxon>
        <taxon>Pseudomonadati</taxon>
        <taxon>Bacteroidota</taxon>
        <taxon>Sphingobacteriia</taxon>
        <taxon>Sphingobacteriales</taxon>
        <taxon>Sphingobacteriaceae</taxon>
        <taxon>Pedobacter</taxon>
    </lineage>
</organism>
<evidence type="ECO:0000313" key="9">
    <source>
        <dbReference type="EMBL" id="TCC94049.1"/>
    </source>
</evidence>
<dbReference type="InterPro" id="IPR023997">
    <property type="entry name" value="TonB-dep_OMP_SusC/RagA_CS"/>
</dbReference>